<reference evidence="2" key="1">
    <citation type="submission" date="2015-08" db="EMBL/GenBank/DDBJ databases">
        <authorList>
            <person name="Babu N.S."/>
            <person name="Beckwith C.J."/>
            <person name="Beseler K.G."/>
            <person name="Brison A."/>
            <person name="Carone J.V."/>
            <person name="Caskin T.P."/>
            <person name="Diamond M."/>
            <person name="Durham M.E."/>
            <person name="Foxe J.M."/>
            <person name="Go M."/>
            <person name="Henderson B.A."/>
            <person name="Jones I.B."/>
            <person name="McGettigan J.A."/>
            <person name="Micheletti S.J."/>
            <person name="Nasrallah M.E."/>
            <person name="Ortiz D."/>
            <person name="Piller C.R."/>
            <person name="Privatt S.R."/>
            <person name="Schneider S.L."/>
            <person name="Sharp S."/>
            <person name="Smith T.C."/>
            <person name="Stanton J.D."/>
            <person name="Ullery H.E."/>
            <person name="Wilson R.J."/>
            <person name="Serrano M.G."/>
            <person name="Buck G."/>
            <person name="Lee V."/>
            <person name="Wang Y."/>
            <person name="Carvalho R."/>
            <person name="Voegtly L."/>
            <person name="Shi R."/>
            <person name="Duckworth R."/>
            <person name="Johnson A."/>
            <person name="Loviza R."/>
            <person name="Walstead R."/>
            <person name="Shah Z."/>
            <person name="Kiflezghi M."/>
            <person name="Wade K."/>
            <person name="Ball S.L."/>
            <person name="Bradley K.W."/>
            <person name="Asai D.J."/>
            <person name="Bowman C.A."/>
            <person name="Russell D.A."/>
            <person name="Pope W.H."/>
            <person name="Jacobs-Sera D."/>
            <person name="Hendrix R.W."/>
            <person name="Hatfull G.F."/>
        </authorList>
    </citation>
    <scope>NUCLEOTIDE SEQUENCE [LARGE SCALE GENOMIC DNA]</scope>
</reference>
<keyword evidence="1" id="KW-0812">Transmembrane</keyword>
<dbReference type="OrthoDB" id="341042at2759"/>
<feature type="transmembrane region" description="Helical" evidence="1">
    <location>
        <begin position="134"/>
        <end position="156"/>
    </location>
</feature>
<protein>
    <submittedName>
        <fullName evidence="2">Uncharacterized protein</fullName>
    </submittedName>
</protein>
<dbReference type="VEuPathDB" id="CryptoDB:GY17_00000600"/>
<dbReference type="AlphaFoldDB" id="A0A0S4TJZ1"/>
<keyword evidence="1" id="KW-0472">Membrane</keyword>
<name>A0A0S4TJZ1_CRYHO</name>
<feature type="transmembrane region" description="Helical" evidence="1">
    <location>
        <begin position="97"/>
        <end position="122"/>
    </location>
</feature>
<organism evidence="2">
    <name type="scientific">Cryptosporidium hominis</name>
    <dbReference type="NCBI Taxonomy" id="237895"/>
    <lineage>
        <taxon>Eukaryota</taxon>
        <taxon>Sar</taxon>
        <taxon>Alveolata</taxon>
        <taxon>Apicomplexa</taxon>
        <taxon>Conoidasida</taxon>
        <taxon>Coccidia</taxon>
        <taxon>Eucoccidiorida</taxon>
        <taxon>Eimeriorina</taxon>
        <taxon>Cryptosporidiidae</taxon>
        <taxon>Cryptosporidium</taxon>
    </lineage>
</organism>
<dbReference type="EMBL" id="LN877954">
    <property type="protein sequence ID" value="CUV07718.1"/>
    <property type="molecule type" value="Genomic_DNA"/>
</dbReference>
<dbReference type="VEuPathDB" id="CryptoDB:CHUDEA8_1710"/>
<feature type="transmembrane region" description="Helical" evidence="1">
    <location>
        <begin position="25"/>
        <end position="48"/>
    </location>
</feature>
<accession>A0A0S4TJZ1</accession>
<evidence type="ECO:0000313" key="2">
    <source>
        <dbReference type="EMBL" id="CUV07718.1"/>
    </source>
</evidence>
<dbReference type="VEuPathDB" id="CryptoDB:ChTU502y2012_388g0255"/>
<sequence>MTEIEVALSFTSFLMLVLTNSIPNLYRYIALLLIELFSCIIVSILLIIKPKSNQRSLLPTIALISYSLINGFIGTILTIFTAFFLGAHLVDFGTIVLSLYFGLVTFRTCIFTGFKSLLVMIIKSPTLKPKDSNIAPIFYSALLAYFSCFSCILQSNNDLLKWPNFILLGAVFGRFLGTLYKLFTGKPKGKSKSEE</sequence>
<feature type="transmembrane region" description="Helical" evidence="1">
    <location>
        <begin position="162"/>
        <end position="183"/>
    </location>
</feature>
<proteinExistence type="predicted"/>
<feature type="transmembrane region" description="Helical" evidence="1">
    <location>
        <begin position="60"/>
        <end position="85"/>
    </location>
</feature>
<evidence type="ECO:0000256" key="1">
    <source>
        <dbReference type="SAM" id="Phobius"/>
    </source>
</evidence>
<keyword evidence="1" id="KW-1133">Transmembrane helix</keyword>
<gene>
    <name evidence="2" type="ORF">CHUDEA8_1710</name>
</gene>
<dbReference type="Proteomes" id="UP000199752">
    <property type="component" value="Chromosome 8"/>
</dbReference>